<dbReference type="Pfam" id="PF13895">
    <property type="entry name" value="Ig_2"/>
    <property type="match status" value="1"/>
</dbReference>
<dbReference type="PROSITE" id="PS50835">
    <property type="entry name" value="IG_LIKE"/>
    <property type="match status" value="3"/>
</dbReference>
<dbReference type="InterPro" id="IPR013162">
    <property type="entry name" value="CD80_C2-set"/>
</dbReference>
<keyword evidence="3 12" id="KW-0812">Transmembrane</keyword>
<keyword evidence="10" id="KW-0325">Glycoprotein</keyword>
<dbReference type="SMART" id="SM00409">
    <property type="entry name" value="IG"/>
    <property type="match status" value="2"/>
</dbReference>
<evidence type="ECO:0000256" key="4">
    <source>
        <dbReference type="ARBA" id="ARBA00022729"/>
    </source>
</evidence>
<keyword evidence="5" id="KW-0677">Repeat</keyword>
<dbReference type="InterPro" id="IPR003599">
    <property type="entry name" value="Ig_sub"/>
</dbReference>
<feature type="domain" description="Ig-like" evidence="14">
    <location>
        <begin position="138"/>
        <end position="227"/>
    </location>
</feature>
<feature type="non-terminal residue" evidence="15">
    <location>
        <position position="1"/>
    </location>
</feature>
<evidence type="ECO:0000313" key="16">
    <source>
        <dbReference type="Proteomes" id="UP001166052"/>
    </source>
</evidence>
<feature type="compositionally biased region" description="Polar residues" evidence="11">
    <location>
        <begin position="358"/>
        <end position="374"/>
    </location>
</feature>
<evidence type="ECO:0000256" key="6">
    <source>
        <dbReference type="ARBA" id="ARBA00022889"/>
    </source>
</evidence>
<evidence type="ECO:0000256" key="11">
    <source>
        <dbReference type="SAM" id="MobiDB-lite"/>
    </source>
</evidence>
<reference evidence="15" key="1">
    <citation type="journal article" date="2021" name="Cell">
        <title>Tracing the genetic footprints of vertebrate landing in non-teleost ray-finned fishes.</title>
        <authorList>
            <person name="Bi X."/>
            <person name="Wang K."/>
            <person name="Yang L."/>
            <person name="Pan H."/>
            <person name="Jiang H."/>
            <person name="Wei Q."/>
            <person name="Fang M."/>
            <person name="Yu H."/>
            <person name="Zhu C."/>
            <person name="Cai Y."/>
            <person name="He Y."/>
            <person name="Gan X."/>
            <person name="Zeng H."/>
            <person name="Yu D."/>
            <person name="Zhu Y."/>
            <person name="Jiang H."/>
            <person name="Qiu Q."/>
            <person name="Yang H."/>
            <person name="Zhang Y.E."/>
            <person name="Wang W."/>
            <person name="Zhu M."/>
            <person name="He S."/>
            <person name="Zhang G."/>
        </authorList>
    </citation>
    <scope>NUCLEOTIDE SEQUENCE</scope>
    <source>
        <strain evidence="15">Bchr_001</strain>
    </source>
</reference>
<keyword evidence="4 13" id="KW-0732">Signal</keyword>
<dbReference type="InterPro" id="IPR007110">
    <property type="entry name" value="Ig-like_dom"/>
</dbReference>
<accession>A0ABS2YWN8</accession>
<feature type="domain" description="Ig-like" evidence="14">
    <location>
        <begin position="238"/>
        <end position="315"/>
    </location>
</feature>
<dbReference type="InterPro" id="IPR013106">
    <property type="entry name" value="Ig_V-set"/>
</dbReference>
<evidence type="ECO:0000259" key="14">
    <source>
        <dbReference type="PROSITE" id="PS50835"/>
    </source>
</evidence>
<dbReference type="Pfam" id="PF07686">
    <property type="entry name" value="V-set"/>
    <property type="match status" value="1"/>
</dbReference>
<evidence type="ECO:0000256" key="12">
    <source>
        <dbReference type="SAM" id="Phobius"/>
    </source>
</evidence>
<comment type="subcellular location">
    <subcellularLocation>
        <location evidence="1">Membrane</location>
        <topology evidence="1">Single-pass membrane protein</topology>
    </subcellularLocation>
</comment>
<dbReference type="Proteomes" id="UP001166052">
    <property type="component" value="Unassembled WGS sequence"/>
</dbReference>
<dbReference type="InterPro" id="IPR036179">
    <property type="entry name" value="Ig-like_dom_sf"/>
</dbReference>
<evidence type="ECO:0000256" key="9">
    <source>
        <dbReference type="ARBA" id="ARBA00023157"/>
    </source>
</evidence>
<dbReference type="InterPro" id="IPR051427">
    <property type="entry name" value="Nectin/Nectin-like"/>
</dbReference>
<feature type="domain" description="Ig-like" evidence="14">
    <location>
        <begin position="38"/>
        <end position="133"/>
    </location>
</feature>
<feature type="chain" id="PRO_5046385242" evidence="13">
    <location>
        <begin position="26"/>
        <end position="392"/>
    </location>
</feature>
<evidence type="ECO:0000256" key="2">
    <source>
        <dbReference type="ARBA" id="ARBA00007810"/>
    </source>
</evidence>
<evidence type="ECO:0000313" key="15">
    <source>
        <dbReference type="EMBL" id="MBN3290898.1"/>
    </source>
</evidence>
<evidence type="ECO:0000256" key="1">
    <source>
        <dbReference type="ARBA" id="ARBA00004167"/>
    </source>
</evidence>
<evidence type="ECO:0000256" key="7">
    <source>
        <dbReference type="ARBA" id="ARBA00022989"/>
    </source>
</evidence>
<evidence type="ECO:0000256" key="5">
    <source>
        <dbReference type="ARBA" id="ARBA00022737"/>
    </source>
</evidence>
<dbReference type="Pfam" id="PF08205">
    <property type="entry name" value="C2-set_2"/>
    <property type="match status" value="1"/>
</dbReference>
<evidence type="ECO:0000256" key="8">
    <source>
        <dbReference type="ARBA" id="ARBA00023136"/>
    </source>
</evidence>
<gene>
    <name evidence="15" type="primary">Nectin1_0</name>
    <name evidence="15" type="ORF">GTO92_0014706</name>
</gene>
<keyword evidence="7 12" id="KW-1133">Transmembrane helix</keyword>
<keyword evidence="16" id="KW-1185">Reference proteome</keyword>
<dbReference type="Gene3D" id="2.60.40.10">
    <property type="entry name" value="Immunoglobulins"/>
    <property type="match status" value="3"/>
</dbReference>
<protein>
    <submittedName>
        <fullName evidence="15">NECT1 protein</fullName>
    </submittedName>
</protein>
<name>A0ABS2YWN8_POLSE</name>
<comment type="similarity">
    <text evidence="2">Belongs to the nectin family.</text>
</comment>
<dbReference type="PANTHER" id="PTHR23277:SF106">
    <property type="entry name" value="NECTIN-1 ISOFORM X1-RELATED"/>
    <property type="match status" value="1"/>
</dbReference>
<dbReference type="InterPro" id="IPR013783">
    <property type="entry name" value="Ig-like_fold"/>
</dbReference>
<dbReference type="CDD" id="cd00096">
    <property type="entry name" value="Ig"/>
    <property type="match status" value="1"/>
</dbReference>
<keyword evidence="6" id="KW-0130">Cell adhesion</keyword>
<dbReference type="SUPFAM" id="SSF48726">
    <property type="entry name" value="Immunoglobulin"/>
    <property type="match status" value="3"/>
</dbReference>
<keyword evidence="9" id="KW-1015">Disulfide bond</keyword>
<evidence type="ECO:0000256" key="3">
    <source>
        <dbReference type="ARBA" id="ARBA00022692"/>
    </source>
</evidence>
<feature type="region of interest" description="Disordered" evidence="11">
    <location>
        <begin position="358"/>
        <end position="392"/>
    </location>
</feature>
<feature type="transmembrane region" description="Helical" evidence="12">
    <location>
        <begin position="326"/>
        <end position="350"/>
    </location>
</feature>
<dbReference type="EMBL" id="JAAWVN010010069">
    <property type="protein sequence ID" value="MBN3290898.1"/>
    <property type="molecule type" value="Genomic_DNA"/>
</dbReference>
<organism evidence="15 16">
    <name type="scientific">Polypterus senegalus</name>
    <name type="common">Senegal bichir</name>
    <dbReference type="NCBI Taxonomy" id="55291"/>
    <lineage>
        <taxon>Eukaryota</taxon>
        <taxon>Metazoa</taxon>
        <taxon>Chordata</taxon>
        <taxon>Craniata</taxon>
        <taxon>Vertebrata</taxon>
        <taxon>Euteleostomi</taxon>
        <taxon>Actinopterygii</taxon>
        <taxon>Polypteriformes</taxon>
        <taxon>Polypteridae</taxon>
        <taxon>Polypterus</taxon>
    </lineage>
</organism>
<dbReference type="PANTHER" id="PTHR23277">
    <property type="entry name" value="NECTIN-RELATED"/>
    <property type="match status" value="1"/>
</dbReference>
<evidence type="ECO:0000256" key="10">
    <source>
        <dbReference type="ARBA" id="ARBA00023180"/>
    </source>
</evidence>
<evidence type="ECO:0000256" key="13">
    <source>
        <dbReference type="SAM" id="SignalP"/>
    </source>
</evidence>
<keyword evidence="8 12" id="KW-0472">Membrane</keyword>
<proteinExistence type="inferred from homology"/>
<sequence>MDDTPGHVIHAWFLWLLLLISLSKGIRVVDGPITGVVGSPVIINCLLLDTNEEIRQITWQKEINREYKNFYIFTPPDRERILLDFGKKFKRIGNKFNNASLLLSDPDLSDEGNYKCIFTIFPSGPFERVIQVTIFVRPSVTVTVDTDANTEGCESNVAICTAANGKPEPLVSWSDAPSASKSTENTTSQINGTFTVRSVLRTVATRKINDHEVFCVVKQPLIDTNISVPFRLNVTYAPVVKVLIVDQKPNEVIADCEADANPPASHYTWRKDNERILETTNIQTEGSRMIIKEPTPSINGFYFCEAVNSKGSGVASLYFYFTSRSYSGMLASGIILLMLAMTTVFALAWYKIKQRSESIPVSGSPSETVQMQQNDADESGMSNEGRGEDEES</sequence>
<feature type="non-terminal residue" evidence="15">
    <location>
        <position position="392"/>
    </location>
</feature>
<comment type="caution">
    <text evidence="15">The sequence shown here is derived from an EMBL/GenBank/DDBJ whole genome shotgun (WGS) entry which is preliminary data.</text>
</comment>
<feature type="signal peptide" evidence="13">
    <location>
        <begin position="1"/>
        <end position="25"/>
    </location>
</feature>